<proteinExistence type="predicted"/>
<dbReference type="KEGG" id="lyk:FLP23_03685"/>
<feature type="domain" description="Luciferase-like" evidence="1">
    <location>
        <begin position="9"/>
        <end position="95"/>
    </location>
</feature>
<evidence type="ECO:0000259" key="1">
    <source>
        <dbReference type="Pfam" id="PF00296"/>
    </source>
</evidence>
<evidence type="ECO:0000313" key="2">
    <source>
        <dbReference type="EMBL" id="QEO10760.1"/>
    </source>
</evidence>
<gene>
    <name evidence="2" type="ORF">FLP23_03685</name>
</gene>
<dbReference type="InterPro" id="IPR011251">
    <property type="entry name" value="Luciferase-like_dom"/>
</dbReference>
<dbReference type="SUPFAM" id="SSF51679">
    <property type="entry name" value="Bacterial luciferase-like"/>
    <property type="match status" value="1"/>
</dbReference>
<sequence length="266" mass="27178">MSLGLPGSLPLHTIREAAVAAESAGLHALWLNDTPGGDSLAGLAAAAGVTTGLQLATGVIPLDRLTASEIAGRVIELGLPRERLTLGVGSGAARHPVPLVAAGIVELEALLNVRVVLGALGPRMRRLGAERAHGLLLSWLTPETAAVARAEATAAAIEQGRRTVPRVVLYARTITEPAARPALETESARYESYPSYAANFARLGHGALAATIGAEPGSLADGITAYAGAVDELVLRAITGDDSAAAIRRFVDAVEELGAFLGGVDL</sequence>
<dbReference type="EMBL" id="CP043504">
    <property type="protein sequence ID" value="QEO10760.1"/>
    <property type="molecule type" value="Genomic_DNA"/>
</dbReference>
<dbReference type="AlphaFoldDB" id="A0A5C1YB24"/>
<keyword evidence="3" id="KW-1185">Reference proteome</keyword>
<dbReference type="GO" id="GO:0016705">
    <property type="term" value="F:oxidoreductase activity, acting on paired donors, with incorporation or reduction of molecular oxygen"/>
    <property type="evidence" value="ECO:0007669"/>
    <property type="project" value="InterPro"/>
</dbReference>
<name>A0A5C1YB24_9MICO</name>
<dbReference type="Pfam" id="PF00296">
    <property type="entry name" value="Bac_luciferase"/>
    <property type="match status" value="1"/>
</dbReference>
<evidence type="ECO:0000313" key="3">
    <source>
        <dbReference type="Proteomes" id="UP000322159"/>
    </source>
</evidence>
<protein>
    <submittedName>
        <fullName evidence="2">LLM class flavin-dependent oxidoreductase</fullName>
    </submittedName>
</protein>
<accession>A0A5C1YB24</accession>
<dbReference type="Proteomes" id="UP000322159">
    <property type="component" value="Chromosome"/>
</dbReference>
<organism evidence="2 3">
    <name type="scientific">Protaetiibacter larvae</name>
    <dbReference type="NCBI Taxonomy" id="2592654"/>
    <lineage>
        <taxon>Bacteria</taxon>
        <taxon>Bacillati</taxon>
        <taxon>Actinomycetota</taxon>
        <taxon>Actinomycetes</taxon>
        <taxon>Micrococcales</taxon>
        <taxon>Microbacteriaceae</taxon>
        <taxon>Protaetiibacter</taxon>
    </lineage>
</organism>
<dbReference type="Gene3D" id="3.20.20.30">
    <property type="entry name" value="Luciferase-like domain"/>
    <property type="match status" value="2"/>
</dbReference>
<dbReference type="OrthoDB" id="7054907at2"/>
<dbReference type="InterPro" id="IPR036661">
    <property type="entry name" value="Luciferase-like_sf"/>
</dbReference>
<reference evidence="2 3" key="1">
    <citation type="submission" date="2019-09" db="EMBL/GenBank/DDBJ databases">
        <title>Genome sequencing of strain KACC 19322.</title>
        <authorList>
            <person name="Heo J."/>
            <person name="Kim S.-J."/>
            <person name="Kim J.-S."/>
            <person name="Hong S.-B."/>
            <person name="Kwon S.-W."/>
        </authorList>
    </citation>
    <scope>NUCLEOTIDE SEQUENCE [LARGE SCALE GENOMIC DNA]</scope>
    <source>
        <strain evidence="2 3">KACC 19322</strain>
    </source>
</reference>